<keyword evidence="2" id="KW-1133">Transmembrane helix</keyword>
<feature type="transmembrane region" description="Helical" evidence="2">
    <location>
        <begin position="305"/>
        <end position="325"/>
    </location>
</feature>
<proteinExistence type="predicted"/>
<dbReference type="EMBL" id="MBLM01000102">
    <property type="protein sequence ID" value="OHV39499.1"/>
    <property type="molecule type" value="Genomic_DNA"/>
</dbReference>
<feature type="region of interest" description="Disordered" evidence="1">
    <location>
        <begin position="1"/>
        <end position="59"/>
    </location>
</feature>
<sequence>MTADGRWKDGLLAESDPRAGESSGAGLAELPGGPVSTGSMVTGSMAAGQAQAQGQAGGYGPPAGAFGAAEHPMVAANRYRELMGTSDAMQAQLAERLSARQESADVVARRHRAAAEDIRSRVATVWSQVGGALAPHGLDGLDQLRPRDGGEPDVEAVYQRYAGDLDGLNRGRVGRSAVALPGETGRGGKRSGGPDLSESGSGRKVLGRQGSGAGRGERTAAGPRGRDTRRRAPAPGGGLVGPDGLVDPERAKKLAYRLCLEVMTRSAELRAVSRGGTSLSGGIVTALACALAAALTVAARVFMEAPALPCLAAAGGLGAVAVVAGGESSATAAVRSGLLAAASAAAAVLATFRFVPIEPAGTIGSLACLALALRFGLGFGAASDSSRSAGQGGTGRR</sequence>
<keyword evidence="2" id="KW-0812">Transmembrane</keyword>
<feature type="transmembrane region" description="Helical" evidence="2">
    <location>
        <begin position="361"/>
        <end position="382"/>
    </location>
</feature>
<dbReference type="AlphaFoldDB" id="A0A1S1R126"/>
<dbReference type="RefSeq" id="WP_071083598.1">
    <property type="nucleotide sequence ID" value="NZ_MBLM01000102.1"/>
</dbReference>
<keyword evidence="2" id="KW-0472">Membrane</keyword>
<gene>
    <name evidence="3" type="ORF">CC117_14980</name>
</gene>
<dbReference type="Proteomes" id="UP000179627">
    <property type="component" value="Unassembled WGS sequence"/>
</dbReference>
<evidence type="ECO:0000256" key="2">
    <source>
        <dbReference type="SAM" id="Phobius"/>
    </source>
</evidence>
<keyword evidence="4" id="KW-1185">Reference proteome</keyword>
<feature type="compositionally biased region" description="Basic and acidic residues" evidence="1">
    <location>
        <begin position="1"/>
        <end position="19"/>
    </location>
</feature>
<accession>A0A1S1R126</accession>
<dbReference type="OrthoDB" id="3215349at2"/>
<feature type="transmembrane region" description="Helical" evidence="2">
    <location>
        <begin position="279"/>
        <end position="299"/>
    </location>
</feature>
<name>A0A1S1R126_9ACTN</name>
<protein>
    <submittedName>
        <fullName evidence="3">Uncharacterized protein</fullName>
    </submittedName>
</protein>
<feature type="transmembrane region" description="Helical" evidence="2">
    <location>
        <begin position="337"/>
        <end position="355"/>
    </location>
</feature>
<evidence type="ECO:0000313" key="3">
    <source>
        <dbReference type="EMBL" id="OHV39499.1"/>
    </source>
</evidence>
<feature type="region of interest" description="Disordered" evidence="1">
    <location>
        <begin position="176"/>
        <end position="245"/>
    </location>
</feature>
<reference evidence="4" key="1">
    <citation type="submission" date="2016-07" db="EMBL/GenBank/DDBJ databases">
        <title>Sequence Frankia sp. strain CcI1.17.</title>
        <authorList>
            <person name="Ghodhbane-Gtari F."/>
            <person name="Swanson E."/>
            <person name="Gueddou A."/>
            <person name="Morris K."/>
            <person name="Hezbri K."/>
            <person name="Ktari A."/>
            <person name="Nouioui I."/>
            <person name="Abebe-Akele F."/>
            <person name="Simpson S."/>
            <person name="Thomas K."/>
            <person name="Gtari M."/>
            <person name="Tisa L.S."/>
            <person name="Hurst S."/>
        </authorList>
    </citation>
    <scope>NUCLEOTIDE SEQUENCE [LARGE SCALE GENOMIC DNA]</scope>
    <source>
        <strain evidence="4">Cc1.17</strain>
    </source>
</reference>
<organism evidence="3 4">
    <name type="scientific">Parafrankia colletiae</name>
    <dbReference type="NCBI Taxonomy" id="573497"/>
    <lineage>
        <taxon>Bacteria</taxon>
        <taxon>Bacillati</taxon>
        <taxon>Actinomycetota</taxon>
        <taxon>Actinomycetes</taxon>
        <taxon>Frankiales</taxon>
        <taxon>Frankiaceae</taxon>
        <taxon>Parafrankia</taxon>
    </lineage>
</organism>
<evidence type="ECO:0000313" key="4">
    <source>
        <dbReference type="Proteomes" id="UP000179627"/>
    </source>
</evidence>
<evidence type="ECO:0000256" key="1">
    <source>
        <dbReference type="SAM" id="MobiDB-lite"/>
    </source>
</evidence>
<comment type="caution">
    <text evidence="3">The sequence shown here is derived from an EMBL/GenBank/DDBJ whole genome shotgun (WGS) entry which is preliminary data.</text>
</comment>